<dbReference type="Proteomes" id="UP000244722">
    <property type="component" value="Unassembled WGS sequence"/>
</dbReference>
<proteinExistence type="predicted"/>
<dbReference type="EMBL" id="NESQ01000033">
    <property type="protein sequence ID" value="PUU82157.1"/>
    <property type="molecule type" value="Genomic_DNA"/>
</dbReference>
<feature type="region of interest" description="Disordered" evidence="1">
    <location>
        <begin position="1"/>
        <end position="51"/>
    </location>
</feature>
<name>A0A2T7A333_TUBBO</name>
<reference evidence="2 3" key="1">
    <citation type="submission" date="2017-04" db="EMBL/GenBank/DDBJ databases">
        <title>Draft genome sequence of Tuber borchii Vittad., a whitish edible truffle.</title>
        <authorList>
            <consortium name="DOE Joint Genome Institute"/>
            <person name="Murat C."/>
            <person name="Kuo A."/>
            <person name="Barry K.W."/>
            <person name="Clum A."/>
            <person name="Dockter R.B."/>
            <person name="Fauchery L."/>
            <person name="Iotti M."/>
            <person name="Kohler A."/>
            <person name="Labutti K."/>
            <person name="Lindquist E.A."/>
            <person name="Lipzen A."/>
            <person name="Ohm R.A."/>
            <person name="Wang M."/>
            <person name="Grigoriev I.V."/>
            <person name="Zambonelli A."/>
            <person name="Martin F.M."/>
        </authorList>
    </citation>
    <scope>NUCLEOTIDE SEQUENCE [LARGE SCALE GENOMIC DNA]</scope>
    <source>
        <strain evidence="2 3">Tbo3840</strain>
    </source>
</reference>
<organism evidence="2 3">
    <name type="scientific">Tuber borchii</name>
    <name type="common">White truffle</name>
    <dbReference type="NCBI Taxonomy" id="42251"/>
    <lineage>
        <taxon>Eukaryota</taxon>
        <taxon>Fungi</taxon>
        <taxon>Dikarya</taxon>
        <taxon>Ascomycota</taxon>
        <taxon>Pezizomycotina</taxon>
        <taxon>Pezizomycetes</taxon>
        <taxon>Pezizales</taxon>
        <taxon>Tuberaceae</taxon>
        <taxon>Tuber</taxon>
    </lineage>
</organism>
<evidence type="ECO:0000313" key="3">
    <source>
        <dbReference type="Proteomes" id="UP000244722"/>
    </source>
</evidence>
<gene>
    <name evidence="2" type="ORF">B9Z19DRAFT_1062076</name>
</gene>
<keyword evidence="3" id="KW-1185">Reference proteome</keyword>
<feature type="compositionally biased region" description="Pro residues" evidence="1">
    <location>
        <begin position="36"/>
        <end position="49"/>
    </location>
</feature>
<protein>
    <submittedName>
        <fullName evidence="2">Uncharacterized protein</fullName>
    </submittedName>
</protein>
<dbReference type="AlphaFoldDB" id="A0A2T7A333"/>
<comment type="caution">
    <text evidence="2">The sequence shown here is derived from an EMBL/GenBank/DDBJ whole genome shotgun (WGS) entry which is preliminary data.</text>
</comment>
<evidence type="ECO:0000256" key="1">
    <source>
        <dbReference type="SAM" id="MobiDB-lite"/>
    </source>
</evidence>
<accession>A0A2T7A333</accession>
<sequence length="248" mass="27400">MANFTPPTTPSSQNANSTITHQASTYSTTDQSTGITPPPRPPTPGPSPEPTAKVQEIAKSIEAFMALLPILTEFPEAIKNPHTIPADVVVLGRLLTEGLNYFADLVDWEVVSEGFEGGEIEWGEEDDVNFTLICFSYHPFYLSLFRYRNLMDLPLLLLEIGFKKKGEESLDKIVIKQTCNTVSALRPPIAVLAIDTALAHHWLPVEHASFTCLQSESAQRQLLAPVGRLRFKSNTWYCTAKPGAPSFE</sequence>
<evidence type="ECO:0000313" key="2">
    <source>
        <dbReference type="EMBL" id="PUU82157.1"/>
    </source>
</evidence>
<feature type="compositionally biased region" description="Polar residues" evidence="1">
    <location>
        <begin position="10"/>
        <end position="35"/>
    </location>
</feature>